<comment type="caution">
    <text evidence="1">The sequence shown here is derived from an EMBL/GenBank/DDBJ whole genome shotgun (WGS) entry which is preliminary data.</text>
</comment>
<dbReference type="RefSeq" id="WP_382209354.1">
    <property type="nucleotide sequence ID" value="NZ_JBHSZH010000005.1"/>
</dbReference>
<dbReference type="Proteomes" id="UP001596407">
    <property type="component" value="Unassembled WGS sequence"/>
</dbReference>
<keyword evidence="2" id="KW-1185">Reference proteome</keyword>
<organism evidence="1 2">
    <name type="scientific">Halorussus caseinilyticus</name>
    <dbReference type="NCBI Taxonomy" id="3034025"/>
    <lineage>
        <taxon>Archaea</taxon>
        <taxon>Methanobacteriati</taxon>
        <taxon>Methanobacteriota</taxon>
        <taxon>Stenosarchaea group</taxon>
        <taxon>Halobacteria</taxon>
        <taxon>Halobacteriales</taxon>
        <taxon>Haladaptataceae</taxon>
        <taxon>Halorussus</taxon>
    </lineage>
</organism>
<sequence length="68" mass="7384">MKQLLSAVADRVKGLMRSSASDADEDDATRDDGPDLYECEGCGAVFISKPKECSTCEDDDFSNIGKFE</sequence>
<evidence type="ECO:0000313" key="2">
    <source>
        <dbReference type="Proteomes" id="UP001596407"/>
    </source>
</evidence>
<reference evidence="1 2" key="1">
    <citation type="journal article" date="2019" name="Int. J. Syst. Evol. Microbiol.">
        <title>The Global Catalogue of Microorganisms (GCM) 10K type strain sequencing project: providing services to taxonomists for standard genome sequencing and annotation.</title>
        <authorList>
            <consortium name="The Broad Institute Genomics Platform"/>
            <consortium name="The Broad Institute Genome Sequencing Center for Infectious Disease"/>
            <person name="Wu L."/>
            <person name="Ma J."/>
        </authorList>
    </citation>
    <scope>NUCLEOTIDE SEQUENCE [LARGE SCALE GENOMIC DNA]</scope>
    <source>
        <strain evidence="1 2">DT72</strain>
    </source>
</reference>
<accession>A0ABD5WHP0</accession>
<name>A0ABD5WHP0_9EURY</name>
<evidence type="ECO:0000313" key="1">
    <source>
        <dbReference type="EMBL" id="MFC7079981.1"/>
    </source>
</evidence>
<evidence type="ECO:0008006" key="3">
    <source>
        <dbReference type="Google" id="ProtNLM"/>
    </source>
</evidence>
<proteinExistence type="predicted"/>
<dbReference type="AlphaFoldDB" id="A0ABD5WHP0"/>
<gene>
    <name evidence="1" type="ORF">ACFQJ6_07465</name>
</gene>
<dbReference type="EMBL" id="JBHSZH010000005">
    <property type="protein sequence ID" value="MFC7079981.1"/>
    <property type="molecule type" value="Genomic_DNA"/>
</dbReference>
<protein>
    <recommendedName>
        <fullName evidence="3">Rubrerythrin-like domain-containing protein</fullName>
    </recommendedName>
</protein>